<keyword evidence="3" id="KW-1185">Reference proteome</keyword>
<evidence type="ECO:0000313" key="3">
    <source>
        <dbReference type="Proteomes" id="UP000232883"/>
    </source>
</evidence>
<dbReference type="OrthoDB" id="922449at2"/>
<feature type="region of interest" description="Disordered" evidence="1">
    <location>
        <begin position="252"/>
        <end position="304"/>
    </location>
</feature>
<accession>A0A2K8Z2W7</accession>
<protein>
    <submittedName>
        <fullName evidence="2">Uncharacterized protein</fullName>
    </submittedName>
</protein>
<dbReference type="KEGG" id="spir:CWM47_21700"/>
<feature type="compositionally biased region" description="Polar residues" evidence="1">
    <location>
        <begin position="189"/>
        <end position="199"/>
    </location>
</feature>
<gene>
    <name evidence="2" type="ORF">CWM47_21700</name>
</gene>
<dbReference type="Proteomes" id="UP000232883">
    <property type="component" value="Chromosome"/>
</dbReference>
<feature type="compositionally biased region" description="Polar residues" evidence="1">
    <location>
        <begin position="252"/>
        <end position="269"/>
    </location>
</feature>
<proteinExistence type="predicted"/>
<feature type="region of interest" description="Disordered" evidence="1">
    <location>
        <begin position="132"/>
        <end position="229"/>
    </location>
</feature>
<dbReference type="EMBL" id="CP025096">
    <property type="protein sequence ID" value="AUD04222.1"/>
    <property type="molecule type" value="Genomic_DNA"/>
</dbReference>
<organism evidence="2 3">
    <name type="scientific">Spirosoma pollinicola</name>
    <dbReference type="NCBI Taxonomy" id="2057025"/>
    <lineage>
        <taxon>Bacteria</taxon>
        <taxon>Pseudomonadati</taxon>
        <taxon>Bacteroidota</taxon>
        <taxon>Cytophagia</taxon>
        <taxon>Cytophagales</taxon>
        <taxon>Cytophagaceae</taxon>
        <taxon>Spirosoma</taxon>
    </lineage>
</organism>
<evidence type="ECO:0000313" key="2">
    <source>
        <dbReference type="EMBL" id="AUD04222.1"/>
    </source>
</evidence>
<feature type="compositionally biased region" description="Acidic residues" evidence="1">
    <location>
        <begin position="334"/>
        <end position="348"/>
    </location>
</feature>
<evidence type="ECO:0000256" key="1">
    <source>
        <dbReference type="SAM" id="MobiDB-lite"/>
    </source>
</evidence>
<feature type="region of interest" description="Disordered" evidence="1">
    <location>
        <begin position="321"/>
        <end position="349"/>
    </location>
</feature>
<dbReference type="AlphaFoldDB" id="A0A2K8Z2W7"/>
<reference evidence="2 3" key="1">
    <citation type="submission" date="2017-11" db="EMBL/GenBank/DDBJ databases">
        <title>Taxonomic description and genome sequences of Spirosoma HA7 sp. nov., isolated from pollen microhabitat of Corylus avellana.</title>
        <authorList>
            <person name="Ambika Manirajan B."/>
            <person name="Suarez C."/>
            <person name="Ratering S."/>
            <person name="Geissler-Plaum R."/>
            <person name="Cardinale M."/>
            <person name="Sylvia S."/>
        </authorList>
    </citation>
    <scope>NUCLEOTIDE SEQUENCE [LARGE SCALE GENOMIC DNA]</scope>
    <source>
        <strain evidence="2 3">HA7</strain>
    </source>
</reference>
<sequence>MAKKTKDFSQQVGGVLSSALTPEPEPEVVVNDVPAPTRRFGSSSVKTLSTLSAAEADRLVTLEATIDKGMNTFLEVGRALIEIQENKLYRATHLTIEQYMLERFSLNRNRGYQLIEAAKVVNQIAEEIKSDPVRATDNSSDEGYQAVPTGKVRRTKPSPSTAKQPEDVDYTEESRDDTNSAEPVDAETAAQSTGSTSYVWSAPEEDEATGQPGEGEQPNGKNTPIPLPNTESHAAALAQLPEDQRTNIWKKTVAQSQQDGKPITASSIKKTAEKGGVSLNKKAPKDRAPAKNAFGKNPDANDDFSDAALEHTRQAMNNATGLAQETKTATGSDLGEESSVDLGDEETGETAMDVAPAGSRQALSEALSEKIFQALPGEIMINLRGSFLIREGLSQSWQTLRGDDRAIDEQYSDTMTIQEFWDLIGAKR</sequence>
<feature type="compositionally biased region" description="Polar residues" evidence="1">
    <location>
        <begin position="321"/>
        <end position="331"/>
    </location>
</feature>
<feature type="region of interest" description="Disordered" evidence="1">
    <location>
        <begin position="1"/>
        <end position="27"/>
    </location>
</feature>
<dbReference type="RefSeq" id="WP_100990288.1">
    <property type="nucleotide sequence ID" value="NZ_CP025096.1"/>
</dbReference>
<name>A0A2K8Z2W7_9BACT</name>